<reference evidence="1" key="1">
    <citation type="submission" date="2021-06" db="EMBL/GenBank/DDBJ databases">
        <authorList>
            <person name="Arsene-Ploetze F."/>
        </authorList>
    </citation>
    <scope>NUCLEOTIDE SEQUENCE</scope>
    <source>
        <strain evidence="1">SBRY1</strain>
    </source>
</reference>
<name>A0A9W4H6F5_9ACTN</name>
<proteinExistence type="predicted"/>
<evidence type="ECO:0000313" key="2">
    <source>
        <dbReference type="Proteomes" id="UP001153328"/>
    </source>
</evidence>
<sequence length="39" mass="4526">MCVIKSTIPQNSAYPLVVTCENVFVRRIYRRNGHYPSVN</sequence>
<dbReference type="AlphaFoldDB" id="A0A9W4H6F5"/>
<comment type="caution">
    <text evidence="1">The sequence shown here is derived from an EMBL/GenBank/DDBJ whole genome shotgun (WGS) entry which is preliminary data.</text>
</comment>
<protein>
    <submittedName>
        <fullName evidence="1">Uncharacterized protein</fullName>
    </submittedName>
</protein>
<gene>
    <name evidence="1" type="ORF">SBRY_60437</name>
</gene>
<organism evidence="1 2">
    <name type="scientific">Actinacidiphila bryophytorum</name>
    <dbReference type="NCBI Taxonomy" id="1436133"/>
    <lineage>
        <taxon>Bacteria</taxon>
        <taxon>Bacillati</taxon>
        <taxon>Actinomycetota</taxon>
        <taxon>Actinomycetes</taxon>
        <taxon>Kitasatosporales</taxon>
        <taxon>Streptomycetaceae</taxon>
        <taxon>Actinacidiphila</taxon>
    </lineage>
</organism>
<dbReference type="Proteomes" id="UP001153328">
    <property type="component" value="Unassembled WGS sequence"/>
</dbReference>
<evidence type="ECO:0000313" key="1">
    <source>
        <dbReference type="EMBL" id="CAG7654318.1"/>
    </source>
</evidence>
<dbReference type="EMBL" id="CAJVAX010000020">
    <property type="protein sequence ID" value="CAG7654318.1"/>
    <property type="molecule type" value="Genomic_DNA"/>
</dbReference>
<accession>A0A9W4H6F5</accession>
<keyword evidence="2" id="KW-1185">Reference proteome</keyword>